<dbReference type="CDD" id="cd01448">
    <property type="entry name" value="TST_Repeat_1"/>
    <property type="match status" value="1"/>
</dbReference>
<evidence type="ECO:0000313" key="3">
    <source>
        <dbReference type="EMBL" id="QNQ90600.1"/>
    </source>
</evidence>
<protein>
    <submittedName>
        <fullName evidence="3">Sulfurtransferase</fullName>
    </submittedName>
</protein>
<proteinExistence type="predicted"/>
<dbReference type="SMART" id="SM00450">
    <property type="entry name" value="RHOD"/>
    <property type="match status" value="2"/>
</dbReference>
<evidence type="ECO:0000313" key="4">
    <source>
        <dbReference type="Proteomes" id="UP000516320"/>
    </source>
</evidence>
<organism evidence="3 4">
    <name type="scientific">Corynebacterium poyangense</name>
    <dbReference type="NCBI Taxonomy" id="2684405"/>
    <lineage>
        <taxon>Bacteria</taxon>
        <taxon>Bacillati</taxon>
        <taxon>Actinomycetota</taxon>
        <taxon>Actinomycetes</taxon>
        <taxon>Mycobacteriales</taxon>
        <taxon>Corynebacteriaceae</taxon>
        <taxon>Corynebacterium</taxon>
    </lineage>
</organism>
<dbReference type="AlphaFoldDB" id="A0A7H0SPX5"/>
<dbReference type="PROSITE" id="PS50206">
    <property type="entry name" value="RHODANESE_3"/>
    <property type="match status" value="2"/>
</dbReference>
<name>A0A7H0SPX5_9CORY</name>
<dbReference type="GO" id="GO:0004792">
    <property type="term" value="F:thiosulfate-cyanide sulfurtransferase activity"/>
    <property type="evidence" value="ECO:0007669"/>
    <property type="project" value="TreeGrafter"/>
</dbReference>
<dbReference type="InterPro" id="IPR045078">
    <property type="entry name" value="TST/MPST-like"/>
</dbReference>
<reference evidence="3 4" key="1">
    <citation type="submission" date="2019-12" db="EMBL/GenBank/DDBJ databases">
        <title>Corynebacterium sp. nov., isolated from feces of the Anser Albifrons in China.</title>
        <authorList>
            <person name="Liu Q."/>
        </authorList>
    </citation>
    <scope>NUCLEOTIDE SEQUENCE [LARGE SCALE GENOMIC DNA]</scope>
    <source>
        <strain evidence="3 4">4H37-19</strain>
    </source>
</reference>
<dbReference type="KEGG" id="cpoy:GP475_08070"/>
<evidence type="ECO:0000256" key="1">
    <source>
        <dbReference type="ARBA" id="ARBA00022679"/>
    </source>
</evidence>
<dbReference type="SUPFAM" id="SSF52821">
    <property type="entry name" value="Rhodanese/Cell cycle control phosphatase"/>
    <property type="match status" value="2"/>
</dbReference>
<dbReference type="Pfam" id="PF00581">
    <property type="entry name" value="Rhodanese"/>
    <property type="match status" value="2"/>
</dbReference>
<keyword evidence="2" id="KW-0677">Repeat</keyword>
<dbReference type="Proteomes" id="UP000516320">
    <property type="component" value="Chromosome"/>
</dbReference>
<sequence>MDIPEQWSPLISPDDVASLIGHPRLVILDASVGDYRHSPERIPGALAMDIDGEFSDNSSDIPHTMVSAEKFQQAARNLGINNDSLIVIYDAQGIFSSARGWWMFRSMGLDTVAVLDGGLPGWKAAGLSTEISSQKPEDNHVEPQPRGNFQAHYHPEFFVDAATVAQALREEKITVTDARSTDRFLGRIPEPRPGLRRGHMPGAVNIPFLDLQDDNAMRPSTELAKILAPYMEGQDQLIASCGSGVTACVIALGATLAECDNIAVYDGSWSEWGRPGDLPVSTEESH</sequence>
<dbReference type="InterPro" id="IPR001763">
    <property type="entry name" value="Rhodanese-like_dom"/>
</dbReference>
<dbReference type="EMBL" id="CP046884">
    <property type="protein sequence ID" value="QNQ90600.1"/>
    <property type="molecule type" value="Genomic_DNA"/>
</dbReference>
<dbReference type="PANTHER" id="PTHR11364">
    <property type="entry name" value="THIOSULFATE SULFERTANSFERASE"/>
    <property type="match status" value="1"/>
</dbReference>
<keyword evidence="1 3" id="KW-0808">Transferase</keyword>
<dbReference type="InterPro" id="IPR036873">
    <property type="entry name" value="Rhodanese-like_dom_sf"/>
</dbReference>
<evidence type="ECO:0000256" key="2">
    <source>
        <dbReference type="ARBA" id="ARBA00022737"/>
    </source>
</evidence>
<dbReference type="PANTHER" id="PTHR11364:SF27">
    <property type="entry name" value="SULFURTRANSFERASE"/>
    <property type="match status" value="1"/>
</dbReference>
<dbReference type="Gene3D" id="3.40.250.10">
    <property type="entry name" value="Rhodanese-like domain"/>
    <property type="match status" value="2"/>
</dbReference>
<gene>
    <name evidence="3" type="ORF">GP475_08070</name>
</gene>
<dbReference type="CDD" id="cd01449">
    <property type="entry name" value="TST_Repeat_2"/>
    <property type="match status" value="1"/>
</dbReference>
<dbReference type="RefSeq" id="WP_187973912.1">
    <property type="nucleotide sequence ID" value="NZ_CP046884.1"/>
</dbReference>
<accession>A0A7H0SPX5</accession>
<keyword evidence="4" id="KW-1185">Reference proteome</keyword>